<dbReference type="InterPro" id="IPR012910">
    <property type="entry name" value="Plug_dom"/>
</dbReference>
<keyword evidence="11 14" id="KW-0472">Membrane</keyword>
<dbReference type="SUPFAM" id="SSF56935">
    <property type="entry name" value="Porins"/>
    <property type="match status" value="1"/>
</dbReference>
<evidence type="ECO:0000256" key="11">
    <source>
        <dbReference type="ARBA" id="ARBA00023136"/>
    </source>
</evidence>
<evidence type="ECO:0000256" key="9">
    <source>
        <dbReference type="ARBA" id="ARBA00023065"/>
    </source>
</evidence>
<keyword evidence="3 14" id="KW-0813">Transport</keyword>
<dbReference type="PANTHER" id="PTHR32552">
    <property type="entry name" value="FERRICHROME IRON RECEPTOR-RELATED"/>
    <property type="match status" value="1"/>
</dbReference>
<dbReference type="InterPro" id="IPR008969">
    <property type="entry name" value="CarboxyPept-like_regulatory"/>
</dbReference>
<gene>
    <name evidence="19" type="ORF">ESB13_00840</name>
</gene>
<evidence type="ECO:0000259" key="18">
    <source>
        <dbReference type="Pfam" id="PF07715"/>
    </source>
</evidence>
<dbReference type="InterPro" id="IPR037066">
    <property type="entry name" value="Plug_dom_sf"/>
</dbReference>
<dbReference type="Pfam" id="PF07715">
    <property type="entry name" value="Plug"/>
    <property type="match status" value="1"/>
</dbReference>
<organism evidence="19 20">
    <name type="scientific">Filimonas effusa</name>
    <dbReference type="NCBI Taxonomy" id="2508721"/>
    <lineage>
        <taxon>Bacteria</taxon>
        <taxon>Pseudomonadati</taxon>
        <taxon>Bacteroidota</taxon>
        <taxon>Chitinophagia</taxon>
        <taxon>Chitinophagales</taxon>
        <taxon>Chitinophagaceae</taxon>
        <taxon>Filimonas</taxon>
    </lineage>
</organism>
<protein>
    <submittedName>
        <fullName evidence="19">TonB-dependent receptor</fullName>
    </submittedName>
</protein>
<dbReference type="SUPFAM" id="SSF49464">
    <property type="entry name" value="Carboxypeptidase regulatory domain-like"/>
    <property type="match status" value="1"/>
</dbReference>
<evidence type="ECO:0000256" key="10">
    <source>
        <dbReference type="ARBA" id="ARBA00023077"/>
    </source>
</evidence>
<evidence type="ECO:0000256" key="14">
    <source>
        <dbReference type="PROSITE-ProRule" id="PRU01360"/>
    </source>
</evidence>
<reference evidence="19 20" key="1">
    <citation type="submission" date="2019-01" db="EMBL/GenBank/DDBJ databases">
        <title>Filimonas sp. strain TTM-71.</title>
        <authorList>
            <person name="Chen W.-M."/>
        </authorList>
    </citation>
    <scope>NUCLEOTIDE SEQUENCE [LARGE SCALE GENOMIC DNA]</scope>
    <source>
        <strain evidence="19 20">TTM-71</strain>
    </source>
</reference>
<evidence type="ECO:0000256" key="13">
    <source>
        <dbReference type="ARBA" id="ARBA00023237"/>
    </source>
</evidence>
<keyword evidence="10 15" id="KW-0798">TonB box</keyword>
<evidence type="ECO:0000256" key="8">
    <source>
        <dbReference type="ARBA" id="ARBA00023004"/>
    </source>
</evidence>
<keyword evidence="13 14" id="KW-0998">Cell outer membrane</keyword>
<dbReference type="Proteomes" id="UP000290545">
    <property type="component" value="Unassembled WGS sequence"/>
</dbReference>
<accession>A0A4Q1D7X2</accession>
<keyword evidence="4 14" id="KW-1134">Transmembrane beta strand</keyword>
<keyword evidence="6 14" id="KW-0812">Transmembrane</keyword>
<dbReference type="EMBL" id="SDHZ01000001">
    <property type="protein sequence ID" value="RXK85404.1"/>
    <property type="molecule type" value="Genomic_DNA"/>
</dbReference>
<feature type="chain" id="PRO_5020517581" evidence="16">
    <location>
        <begin position="30"/>
        <end position="821"/>
    </location>
</feature>
<keyword evidence="12 19" id="KW-0675">Receptor</keyword>
<keyword evidence="8" id="KW-0408">Iron</keyword>
<dbReference type="GO" id="GO:0009279">
    <property type="term" value="C:cell outer membrane"/>
    <property type="evidence" value="ECO:0007669"/>
    <property type="project" value="UniProtKB-SubCell"/>
</dbReference>
<evidence type="ECO:0000256" key="12">
    <source>
        <dbReference type="ARBA" id="ARBA00023170"/>
    </source>
</evidence>
<comment type="subcellular location">
    <subcellularLocation>
        <location evidence="1 14">Cell outer membrane</location>
        <topology evidence="1 14">Multi-pass membrane protein</topology>
    </subcellularLocation>
</comment>
<keyword evidence="9" id="KW-0406">Ion transport</keyword>
<sequence>MCRISRIPFIKIFTLLLCIFSLSSLSLFAGEEENLEKGMITGQVTTADNRPAEGVTVRLKGTNKVSLTTEAGFFSFKNLEAGTYEIEVTLVGHAPVSKTVTLATDAKKNNINFQLGVSQVELEEVVVTTGANRYKINTVSPSLRLQSSVLETPQNIQIVGSQILADQQVFDVVDGITRNVSGVTRQGHWDNQYANIRMRGSKLPAFRNGMNIEASWGPTAEDASMIERIEFVKGPAGFMLANGEPGGFYNVVTKKPTGITKGSVSVSMGSFSTYRTAVDLDGKLSKDGRVLYRLNMAAQQKDFFTKYNYSNRYVFSPSVKYLIDDKTSVTFEYTFQGSKYLANGNYSFSPKGFADQGIANDFFYADPSMEPGKLRDHSAYVYLDHKINSKWNMHAQVAYFNFAMVANSTWLNYMTAAGDMPRYWSIGDEAGENRFAQLSFSGEERTGSIRHRIMGGVDMGNKKFWGDFRTLKSNIALAGGKAFNVYNPAYGIPMDSFPKIDRSQDVRTRAGGSNYVTVVSYGSAYVQDELGFFNDKLRLSLGARFTYAETVGKTKASDIKDNVFSPRIGLSYSIDKQTSVYGLYDQSFVPVSGTDWEGNAFKPIKGNDLEAGIKKEWMGGRWRSTVSAYIIKRQNALVADPDPNHVVNGVTFQAQLGETKTKGIEFDMAGDILPGLSTNINYAYTNSKITKATDKNQIGNVTANTAAHVTNAWLQYRLQSGALEGFGASAGIQWQADRYIGTTKDPNFPNYFRGDAGLSMRRGKYNISLLVNNVFNNLKLLTAGSIANPTAAQTANFGAVTYYSYIVEARRNFRMTIAYNF</sequence>
<evidence type="ECO:0000256" key="2">
    <source>
        <dbReference type="ARBA" id="ARBA00009810"/>
    </source>
</evidence>
<evidence type="ECO:0000313" key="20">
    <source>
        <dbReference type="Proteomes" id="UP000290545"/>
    </source>
</evidence>
<dbReference type="InterPro" id="IPR000531">
    <property type="entry name" value="Beta-barrel_TonB"/>
</dbReference>
<dbReference type="Pfam" id="PF00593">
    <property type="entry name" value="TonB_dep_Rec_b-barrel"/>
    <property type="match status" value="1"/>
</dbReference>
<evidence type="ECO:0000256" key="15">
    <source>
        <dbReference type="RuleBase" id="RU003357"/>
    </source>
</evidence>
<dbReference type="RefSeq" id="WP_129001156.1">
    <property type="nucleotide sequence ID" value="NZ_SDHZ01000001.1"/>
</dbReference>
<evidence type="ECO:0000256" key="16">
    <source>
        <dbReference type="SAM" id="SignalP"/>
    </source>
</evidence>
<dbReference type="InterPro" id="IPR036942">
    <property type="entry name" value="Beta-barrel_TonB_sf"/>
</dbReference>
<proteinExistence type="inferred from homology"/>
<dbReference type="Pfam" id="PF13715">
    <property type="entry name" value="CarbopepD_reg_2"/>
    <property type="match status" value="1"/>
</dbReference>
<dbReference type="NCBIfam" id="TIGR01783">
    <property type="entry name" value="TonB-siderophor"/>
    <property type="match status" value="1"/>
</dbReference>
<evidence type="ECO:0000256" key="5">
    <source>
        <dbReference type="ARBA" id="ARBA00022496"/>
    </source>
</evidence>
<feature type="signal peptide" evidence="16">
    <location>
        <begin position="1"/>
        <end position="29"/>
    </location>
</feature>
<dbReference type="PROSITE" id="PS52016">
    <property type="entry name" value="TONB_DEPENDENT_REC_3"/>
    <property type="match status" value="1"/>
</dbReference>
<dbReference type="GO" id="GO:0038023">
    <property type="term" value="F:signaling receptor activity"/>
    <property type="evidence" value="ECO:0007669"/>
    <property type="project" value="InterPro"/>
</dbReference>
<keyword evidence="20" id="KW-1185">Reference proteome</keyword>
<dbReference type="Gene3D" id="2.170.130.10">
    <property type="entry name" value="TonB-dependent receptor, plug domain"/>
    <property type="match status" value="1"/>
</dbReference>
<evidence type="ECO:0000256" key="4">
    <source>
        <dbReference type="ARBA" id="ARBA00022452"/>
    </source>
</evidence>
<evidence type="ECO:0000256" key="6">
    <source>
        <dbReference type="ARBA" id="ARBA00022692"/>
    </source>
</evidence>
<dbReference type="CDD" id="cd01347">
    <property type="entry name" value="ligand_gated_channel"/>
    <property type="match status" value="1"/>
</dbReference>
<dbReference type="GO" id="GO:0015891">
    <property type="term" value="P:siderophore transport"/>
    <property type="evidence" value="ECO:0007669"/>
    <property type="project" value="InterPro"/>
</dbReference>
<feature type="domain" description="TonB-dependent receptor plug" evidence="18">
    <location>
        <begin position="149"/>
        <end position="247"/>
    </location>
</feature>
<dbReference type="InterPro" id="IPR039426">
    <property type="entry name" value="TonB-dep_rcpt-like"/>
</dbReference>
<evidence type="ECO:0000259" key="17">
    <source>
        <dbReference type="Pfam" id="PF00593"/>
    </source>
</evidence>
<evidence type="ECO:0000256" key="1">
    <source>
        <dbReference type="ARBA" id="ARBA00004571"/>
    </source>
</evidence>
<evidence type="ECO:0000256" key="3">
    <source>
        <dbReference type="ARBA" id="ARBA00022448"/>
    </source>
</evidence>
<dbReference type="Gene3D" id="2.60.40.1120">
    <property type="entry name" value="Carboxypeptidase-like, regulatory domain"/>
    <property type="match status" value="1"/>
</dbReference>
<keyword evidence="7 16" id="KW-0732">Signal</keyword>
<dbReference type="GO" id="GO:0015344">
    <property type="term" value="F:siderophore uptake transmembrane transporter activity"/>
    <property type="evidence" value="ECO:0007669"/>
    <property type="project" value="TreeGrafter"/>
</dbReference>
<name>A0A4Q1D7X2_9BACT</name>
<evidence type="ECO:0000313" key="19">
    <source>
        <dbReference type="EMBL" id="RXK85404.1"/>
    </source>
</evidence>
<comment type="similarity">
    <text evidence="2 14 15">Belongs to the TonB-dependent receptor family.</text>
</comment>
<dbReference type="AlphaFoldDB" id="A0A4Q1D7X2"/>
<keyword evidence="5" id="KW-0410">Iron transport</keyword>
<dbReference type="InterPro" id="IPR010105">
    <property type="entry name" value="TonB_sidphr_rcpt"/>
</dbReference>
<evidence type="ECO:0000256" key="7">
    <source>
        <dbReference type="ARBA" id="ARBA00022729"/>
    </source>
</evidence>
<dbReference type="OrthoDB" id="9775095at2"/>
<feature type="domain" description="TonB-dependent receptor-like beta-barrel" evidence="17">
    <location>
        <begin position="330"/>
        <end position="774"/>
    </location>
</feature>
<dbReference type="Gene3D" id="2.40.170.20">
    <property type="entry name" value="TonB-dependent receptor, beta-barrel domain"/>
    <property type="match status" value="1"/>
</dbReference>
<comment type="caution">
    <text evidence="19">The sequence shown here is derived from an EMBL/GenBank/DDBJ whole genome shotgun (WGS) entry which is preliminary data.</text>
</comment>
<dbReference type="PANTHER" id="PTHR32552:SF68">
    <property type="entry name" value="FERRICHROME OUTER MEMBRANE TRANSPORTER_PHAGE RECEPTOR"/>
    <property type="match status" value="1"/>
</dbReference>